<evidence type="ECO:0000256" key="1">
    <source>
        <dbReference type="ARBA" id="ARBA00022729"/>
    </source>
</evidence>
<reference evidence="4 5" key="1">
    <citation type="submission" date="2018-01" db="EMBL/GenBank/DDBJ databases">
        <title>Draft genome sequences of Chryseobacterium lactis NCTC11390, Chryseobacterium oncorhynchi 701B-08, and Chryseobacterium viscerum 687B-08.</title>
        <authorList>
            <person name="Jeong J.-J."/>
            <person name="Lee Y.J."/>
            <person name="Park B."/>
            <person name="Choi I.-G."/>
            <person name="Kim K.D."/>
        </authorList>
    </citation>
    <scope>NUCLEOTIDE SEQUENCE [LARGE SCALE GENOMIC DNA]</scope>
    <source>
        <strain evidence="4 5">NCTC11390</strain>
    </source>
</reference>
<dbReference type="PROSITE" id="PS50215">
    <property type="entry name" value="ADAM_MEPRO"/>
    <property type="match status" value="1"/>
</dbReference>
<dbReference type="EMBL" id="PPEH01000005">
    <property type="protein sequence ID" value="PNW12942.1"/>
    <property type="molecule type" value="Genomic_DNA"/>
</dbReference>
<keyword evidence="1" id="KW-0732">Signal</keyword>
<protein>
    <submittedName>
        <fullName evidence="3">T9SS C-terminal target domain-containing protein</fullName>
    </submittedName>
</protein>
<evidence type="ECO:0000313" key="6">
    <source>
        <dbReference type="Proteomes" id="UP000279972"/>
    </source>
</evidence>
<evidence type="ECO:0000313" key="3">
    <source>
        <dbReference type="EMBL" id="AZA83764.1"/>
    </source>
</evidence>
<evidence type="ECO:0000313" key="4">
    <source>
        <dbReference type="EMBL" id="PNW12942.1"/>
    </source>
</evidence>
<evidence type="ECO:0000313" key="5">
    <source>
        <dbReference type="Proteomes" id="UP000236262"/>
    </source>
</evidence>
<dbReference type="Proteomes" id="UP000236262">
    <property type="component" value="Unassembled WGS sequence"/>
</dbReference>
<feature type="domain" description="Peptidase M12B" evidence="2">
    <location>
        <begin position="216"/>
        <end position="415"/>
    </location>
</feature>
<dbReference type="Gene3D" id="3.40.390.10">
    <property type="entry name" value="Collagenase (Catalytic Domain)"/>
    <property type="match status" value="1"/>
</dbReference>
<dbReference type="Pfam" id="PF18962">
    <property type="entry name" value="Por_Secre_tail"/>
    <property type="match status" value="1"/>
</dbReference>
<proteinExistence type="predicted"/>
<dbReference type="NCBIfam" id="TIGR04183">
    <property type="entry name" value="Por_Secre_tail"/>
    <property type="match status" value="1"/>
</dbReference>
<dbReference type="KEGG" id="clac:EG342_18555"/>
<evidence type="ECO:0000259" key="2">
    <source>
        <dbReference type="PROSITE" id="PS50215"/>
    </source>
</evidence>
<dbReference type="InterPro" id="IPR026444">
    <property type="entry name" value="Secre_tail"/>
</dbReference>
<name>A0A3G6RLT1_CHRLC</name>
<dbReference type="Proteomes" id="UP000279972">
    <property type="component" value="Chromosome"/>
</dbReference>
<dbReference type="InterPro" id="IPR001590">
    <property type="entry name" value="Peptidase_M12B"/>
</dbReference>
<dbReference type="AlphaFoldDB" id="A0A3G6RLT1"/>
<dbReference type="GO" id="GO:0004222">
    <property type="term" value="F:metalloendopeptidase activity"/>
    <property type="evidence" value="ECO:0007669"/>
    <property type="project" value="InterPro"/>
</dbReference>
<dbReference type="SUPFAM" id="SSF55486">
    <property type="entry name" value="Metalloproteases ('zincins'), catalytic domain"/>
    <property type="match status" value="1"/>
</dbReference>
<sequence length="1035" mass="111845">MIGILVVIFNNLYRMCKIYIGLLFIFKKKTFTMKLKITLLSICASFLMNAQILDTNDVHANDLPGTTFKLNTENFRRNVEGKKKNSGKITNQSIVLTLIDGKQQEFILSENNLVSKRLNNIVTFDGYSKDRQSKIKLTLAGDKVTAIIKSDKGYFIVEPYKTKAGEYRIYNSSEMFGENFQCGTDEMEFKKSLEAIAQGLHVQKSVTGFPYGGQMKTFRMAVATTGEFTTAFGNQDAALAELVAMMNLINQIYESELSVSFQLIDKTVNKTLLFTDGATDPFTINASFASAANSQAGFDIMNTNGTLPYADYDIGHTFNIMPGAGGSAQGQAGPQPCNSGFKARAWSQWTVAMPKSLTANLIVHEMGHQFGAWHTYNAVGGSPGSPTFCTVGWNGDSAVEPGAGSTIMAYGNNCTTPNDQTNSGNNGLNYFHAKSIDQILNTLSVSSTCFNAVAVANTPPVANAGNAAISIPKNTPFKLKGIGTDAEDTNLSYTWDQVDVASANDKGAFGSTINGTGGYSAVNSTTAPLFRSEQSTATTERYFPKMRFVLNNQNTPPTSAAEALPLVARTMKMRFTVRDNSIVSGGADSDQVLVTVTDQGPLTVTYPNSNVTVNNDSNINVTWDVNQTNTLKNTVNILLSTDGGDTFPYVLASDVPNNGTANVLIPFVAYTDKARIKVTAVINNYAEFFDVSNTNFTINSTCNAFPSVMVENAKVVTAIQGSAQANLNLQPQTSSGDSYSSKVLTFATANMSPDALYIYNQTSTAPYQILASTSLIPYKFKVTETGSYTLSYPSPDAVIMTIFKGNQVNVANFITSNGVYSGTGTGLSYYRSFSATLEKGVEYYVTAKNLGSTTIGSSVTVSNDGSGSFYNVIDSPVGINYTYVAINTATNTIVAQSTTADFTTLPVGTYTVQGISYTGAATDLINKSIANLIQSKTCHQLSKNNITLNITAALATTDLSKKQIGLVPNPVKDYLHVYSDEKITHYEIYDASGRLMEMNVMNNSEINFSKFKTGVYMLKLLNNKTVVSQSKVIKK</sequence>
<dbReference type="Pfam" id="PF13583">
    <property type="entry name" value="Reprolysin_4"/>
    <property type="match status" value="1"/>
</dbReference>
<dbReference type="InterPro" id="IPR024079">
    <property type="entry name" value="MetalloPept_cat_dom_sf"/>
</dbReference>
<dbReference type="GO" id="GO:0006508">
    <property type="term" value="P:proteolysis"/>
    <property type="evidence" value="ECO:0007669"/>
    <property type="project" value="InterPro"/>
</dbReference>
<organism evidence="4 5">
    <name type="scientific">Chryseobacterium lactis</name>
    <dbReference type="NCBI Taxonomy" id="1241981"/>
    <lineage>
        <taxon>Bacteria</taxon>
        <taxon>Pseudomonadati</taxon>
        <taxon>Bacteroidota</taxon>
        <taxon>Flavobacteriia</taxon>
        <taxon>Flavobacteriales</taxon>
        <taxon>Weeksellaceae</taxon>
        <taxon>Chryseobacterium group</taxon>
        <taxon>Chryseobacterium</taxon>
    </lineage>
</organism>
<reference evidence="3 6" key="2">
    <citation type="submission" date="2018-11" db="EMBL/GenBank/DDBJ databases">
        <title>Proposal to divide the Flavobacteriaceae and reorganize its genera based on Amino Acid Identity values calculated from whole genome sequences.</title>
        <authorList>
            <person name="Nicholson A.C."/>
            <person name="Gulvik C.A."/>
            <person name="Whitney A.M."/>
            <person name="Humrighouse B.W."/>
            <person name="Bell M."/>
            <person name="Holmes B."/>
            <person name="Steigerwalt A.G."/>
            <person name="Villarma A."/>
            <person name="Sheth M."/>
            <person name="Batra D."/>
            <person name="Pryor J."/>
            <person name="Bernardet J.-F."/>
            <person name="Hugo C."/>
            <person name="Kampfer P."/>
            <person name="Newman J."/>
            <person name="McQuiston J.R."/>
        </authorList>
    </citation>
    <scope>NUCLEOTIDE SEQUENCE [LARGE SCALE GENOMIC DNA]</scope>
    <source>
        <strain evidence="3 6">KC_1864</strain>
    </source>
</reference>
<dbReference type="OrthoDB" id="9792152at2"/>
<gene>
    <name evidence="4" type="ORF">C1637_14010</name>
    <name evidence="3" type="ORF">EG342_18555</name>
</gene>
<keyword evidence="6" id="KW-1185">Reference proteome</keyword>
<accession>A0A3G6RLT1</accession>
<dbReference type="EMBL" id="CP033924">
    <property type="protein sequence ID" value="AZA83764.1"/>
    <property type="molecule type" value="Genomic_DNA"/>
</dbReference>